<keyword evidence="12" id="KW-1185">Reference proteome</keyword>
<sequence>MDFLRSSFKMAWFLLFLFFIQVVILPTSEALKSGFTIKVEAGNKECFFEEIKSNVSLDVEYQVVEGGELDINFYLKQPNGKILLEDVQKSDETHNIITPEDGVYEFCFDNSFSSLSSRTVFADLGVDFNDDDDDDNEITTRGLKDTLDGLETETIVEALIKIRANLERVDHIQNFLRSTEARDFKMATSNLNRVFWWSLIQSVALIGVALVQVNVVKHFFGGGKYKARV</sequence>
<evidence type="ECO:0000256" key="2">
    <source>
        <dbReference type="ARBA" id="ARBA00007104"/>
    </source>
</evidence>
<dbReference type="AlphaFoldDB" id="A0A6P8HPZ0"/>
<dbReference type="SUPFAM" id="SSF101576">
    <property type="entry name" value="Supernatant protein factor (SPF), C-terminal domain"/>
    <property type="match status" value="1"/>
</dbReference>
<evidence type="ECO:0000256" key="1">
    <source>
        <dbReference type="ARBA" id="ARBA00004479"/>
    </source>
</evidence>
<proteinExistence type="inferred from homology"/>
<protein>
    <submittedName>
        <fullName evidence="13">Transmembrane emp24 domain-containing protein 5-like</fullName>
    </submittedName>
</protein>
<feature type="domain" description="GOLD" evidence="11">
    <location>
        <begin position="44"/>
        <end position="126"/>
    </location>
</feature>
<dbReference type="InterPro" id="IPR009038">
    <property type="entry name" value="GOLD_dom"/>
</dbReference>
<evidence type="ECO:0000256" key="8">
    <source>
        <dbReference type="RuleBase" id="RU003827"/>
    </source>
</evidence>
<feature type="transmembrane region" description="Helical" evidence="9">
    <location>
        <begin position="194"/>
        <end position="216"/>
    </location>
</feature>
<dbReference type="InterPro" id="IPR036598">
    <property type="entry name" value="GOLD_dom_sf"/>
</dbReference>
<accession>A0A6P8HPZ0</accession>
<evidence type="ECO:0000313" key="13">
    <source>
        <dbReference type="RefSeq" id="XP_031557158.1"/>
    </source>
</evidence>
<evidence type="ECO:0000256" key="7">
    <source>
        <dbReference type="ARBA" id="ARBA00037847"/>
    </source>
</evidence>
<dbReference type="SMART" id="SM01190">
    <property type="entry name" value="EMP24_GP25L"/>
    <property type="match status" value="1"/>
</dbReference>
<feature type="signal peptide" evidence="10">
    <location>
        <begin position="1"/>
        <end position="30"/>
    </location>
</feature>
<dbReference type="OrthoDB" id="5976732at2759"/>
<reference evidence="13" key="1">
    <citation type="submission" date="2025-08" db="UniProtKB">
        <authorList>
            <consortium name="RefSeq"/>
        </authorList>
    </citation>
    <scope>IDENTIFICATION</scope>
    <source>
        <tissue evidence="13">Tentacle</tissue>
    </source>
</reference>
<evidence type="ECO:0000256" key="3">
    <source>
        <dbReference type="ARBA" id="ARBA00022692"/>
    </source>
</evidence>
<keyword evidence="5 9" id="KW-1133">Transmembrane helix</keyword>
<evidence type="ECO:0000256" key="6">
    <source>
        <dbReference type="ARBA" id="ARBA00023136"/>
    </source>
</evidence>
<dbReference type="GeneID" id="116293817"/>
<comment type="subcellular location">
    <subcellularLocation>
        <location evidence="7">Endomembrane system</location>
        <topology evidence="7">Single-pass membrane protein</topology>
    </subcellularLocation>
    <subcellularLocation>
        <location evidence="1 8">Membrane</location>
        <topology evidence="1 8">Single-pass type I membrane protein</topology>
    </subcellularLocation>
</comment>
<keyword evidence="4 10" id="KW-0732">Signal</keyword>
<dbReference type="Pfam" id="PF01105">
    <property type="entry name" value="EMP24_GP25L"/>
    <property type="match status" value="1"/>
</dbReference>
<dbReference type="PROSITE" id="PS50866">
    <property type="entry name" value="GOLD"/>
    <property type="match status" value="1"/>
</dbReference>
<keyword evidence="6 9" id="KW-0472">Membrane</keyword>
<feature type="chain" id="PRO_5027760686" evidence="10">
    <location>
        <begin position="31"/>
        <end position="229"/>
    </location>
</feature>
<dbReference type="GO" id="GO:0012505">
    <property type="term" value="C:endomembrane system"/>
    <property type="evidence" value="ECO:0007669"/>
    <property type="project" value="UniProtKB-SubCell"/>
</dbReference>
<evidence type="ECO:0000256" key="10">
    <source>
        <dbReference type="SAM" id="SignalP"/>
    </source>
</evidence>
<dbReference type="InParanoid" id="A0A6P8HPZ0"/>
<keyword evidence="3 8" id="KW-0812">Transmembrane</keyword>
<evidence type="ECO:0000256" key="9">
    <source>
        <dbReference type="SAM" id="Phobius"/>
    </source>
</evidence>
<dbReference type="Proteomes" id="UP000515163">
    <property type="component" value="Unplaced"/>
</dbReference>
<organism evidence="12 13">
    <name type="scientific">Actinia tenebrosa</name>
    <name type="common">Australian red waratah sea anemone</name>
    <dbReference type="NCBI Taxonomy" id="6105"/>
    <lineage>
        <taxon>Eukaryota</taxon>
        <taxon>Metazoa</taxon>
        <taxon>Cnidaria</taxon>
        <taxon>Anthozoa</taxon>
        <taxon>Hexacorallia</taxon>
        <taxon>Actiniaria</taxon>
        <taxon>Actiniidae</taxon>
        <taxon>Actinia</taxon>
    </lineage>
</organism>
<evidence type="ECO:0000313" key="12">
    <source>
        <dbReference type="Proteomes" id="UP000515163"/>
    </source>
</evidence>
<dbReference type="FunCoup" id="A0A6P8HPZ0">
    <property type="interactions" value="2386"/>
</dbReference>
<dbReference type="KEGG" id="aten:116293817"/>
<evidence type="ECO:0000256" key="4">
    <source>
        <dbReference type="ARBA" id="ARBA00022729"/>
    </source>
</evidence>
<comment type="similarity">
    <text evidence="2 8">Belongs to the EMP24/GP25L family.</text>
</comment>
<dbReference type="InterPro" id="IPR015720">
    <property type="entry name" value="Emp24-like"/>
</dbReference>
<dbReference type="GO" id="GO:0016020">
    <property type="term" value="C:membrane"/>
    <property type="evidence" value="ECO:0007669"/>
    <property type="project" value="UniProtKB-SubCell"/>
</dbReference>
<dbReference type="RefSeq" id="XP_031557158.1">
    <property type="nucleotide sequence ID" value="XM_031701298.1"/>
</dbReference>
<gene>
    <name evidence="13" type="primary">LOC116293817</name>
</gene>
<dbReference type="PANTHER" id="PTHR22811">
    <property type="entry name" value="TRANSMEMBRANE EMP24 DOMAIN-CONTAINING PROTEIN"/>
    <property type="match status" value="1"/>
</dbReference>
<dbReference type="Gene3D" id="2.60.120.680">
    <property type="entry name" value="GOLD domain"/>
    <property type="match status" value="1"/>
</dbReference>
<evidence type="ECO:0000259" key="11">
    <source>
        <dbReference type="PROSITE" id="PS50866"/>
    </source>
</evidence>
<name>A0A6P8HPZ0_ACTTE</name>
<evidence type="ECO:0000256" key="5">
    <source>
        <dbReference type="ARBA" id="ARBA00022989"/>
    </source>
</evidence>